<evidence type="ECO:0000313" key="1">
    <source>
        <dbReference type="EMBL" id="JAH78854.1"/>
    </source>
</evidence>
<dbReference type="EMBL" id="GBXM01029723">
    <property type="protein sequence ID" value="JAH78854.1"/>
    <property type="molecule type" value="Transcribed_RNA"/>
</dbReference>
<dbReference type="AlphaFoldDB" id="A0A0E9VL73"/>
<proteinExistence type="predicted"/>
<protein>
    <submittedName>
        <fullName evidence="1">Uncharacterized protein</fullName>
    </submittedName>
</protein>
<sequence>MFILSADGLKPQISSFTVFALWGSKEHRKLFFLFFIV</sequence>
<organism evidence="1">
    <name type="scientific">Anguilla anguilla</name>
    <name type="common">European freshwater eel</name>
    <name type="synonym">Muraena anguilla</name>
    <dbReference type="NCBI Taxonomy" id="7936"/>
    <lineage>
        <taxon>Eukaryota</taxon>
        <taxon>Metazoa</taxon>
        <taxon>Chordata</taxon>
        <taxon>Craniata</taxon>
        <taxon>Vertebrata</taxon>
        <taxon>Euteleostomi</taxon>
        <taxon>Actinopterygii</taxon>
        <taxon>Neopterygii</taxon>
        <taxon>Teleostei</taxon>
        <taxon>Anguilliformes</taxon>
        <taxon>Anguillidae</taxon>
        <taxon>Anguilla</taxon>
    </lineage>
</organism>
<accession>A0A0E9VL73</accession>
<reference evidence="1" key="2">
    <citation type="journal article" date="2015" name="Fish Shellfish Immunol.">
        <title>Early steps in the European eel (Anguilla anguilla)-Vibrio vulnificus interaction in the gills: Role of the RtxA13 toxin.</title>
        <authorList>
            <person name="Callol A."/>
            <person name="Pajuelo D."/>
            <person name="Ebbesson L."/>
            <person name="Teles M."/>
            <person name="MacKenzie S."/>
            <person name="Amaro C."/>
        </authorList>
    </citation>
    <scope>NUCLEOTIDE SEQUENCE</scope>
</reference>
<name>A0A0E9VL73_ANGAN</name>
<reference evidence="1" key="1">
    <citation type="submission" date="2014-11" db="EMBL/GenBank/DDBJ databases">
        <authorList>
            <person name="Amaro Gonzalez C."/>
        </authorList>
    </citation>
    <scope>NUCLEOTIDE SEQUENCE</scope>
</reference>